<comment type="caution">
    <text evidence="5">The sequence shown here is derived from an EMBL/GenBank/DDBJ whole genome shotgun (WGS) entry which is preliminary data.</text>
</comment>
<dbReference type="GO" id="GO:0043843">
    <property type="term" value="F:ADP-specific glucokinase activity"/>
    <property type="evidence" value="ECO:0007669"/>
    <property type="project" value="TreeGrafter"/>
</dbReference>
<protein>
    <submittedName>
        <fullName evidence="5">Uncharacterized protein</fullName>
    </submittedName>
</protein>
<evidence type="ECO:0000256" key="4">
    <source>
        <dbReference type="ARBA" id="ARBA00022842"/>
    </source>
</evidence>
<name>A0AAN4Z8T5_9BILA</name>
<evidence type="ECO:0000256" key="2">
    <source>
        <dbReference type="ARBA" id="ARBA00022723"/>
    </source>
</evidence>
<evidence type="ECO:0000313" key="6">
    <source>
        <dbReference type="Proteomes" id="UP001328107"/>
    </source>
</evidence>
<dbReference type="PANTHER" id="PTHR21208:SF0">
    <property type="entry name" value="ADP-DEPENDENT GLUCOKINASE"/>
    <property type="match status" value="1"/>
</dbReference>
<dbReference type="GO" id="GO:0005783">
    <property type="term" value="C:endoplasmic reticulum"/>
    <property type="evidence" value="ECO:0007669"/>
    <property type="project" value="TreeGrafter"/>
</dbReference>
<keyword evidence="3" id="KW-0418">Kinase</keyword>
<keyword evidence="4" id="KW-0460">Magnesium</keyword>
<keyword evidence="2" id="KW-0479">Metal-binding</keyword>
<evidence type="ECO:0000256" key="1">
    <source>
        <dbReference type="ARBA" id="ARBA00022679"/>
    </source>
</evidence>
<dbReference type="AlphaFoldDB" id="A0AAN4Z8T5"/>
<accession>A0AAN4Z8T5</accession>
<feature type="non-terminal residue" evidence="5">
    <location>
        <position position="1"/>
    </location>
</feature>
<reference evidence="6" key="1">
    <citation type="submission" date="2022-10" db="EMBL/GenBank/DDBJ databases">
        <title>Genome assembly of Pristionchus species.</title>
        <authorList>
            <person name="Yoshida K."/>
            <person name="Sommer R.J."/>
        </authorList>
    </citation>
    <scope>NUCLEOTIDE SEQUENCE [LARGE SCALE GENOMIC DNA]</scope>
    <source>
        <strain evidence="6">RS5460</strain>
    </source>
</reference>
<dbReference type="Proteomes" id="UP001328107">
    <property type="component" value="Unassembled WGS sequence"/>
</dbReference>
<sequence length="227" mass="25280">IIPVSASLVAASSAACTAAQMDTIGKCYADYNKAYGINDQPPLGPDYFEDFHRKRSDMMNKDSIAAKPAIAQYGAALTECLKPVADCIVDSTYEQTPLSCNKDNGDGHRFNLDRVQTAYECTEPGYGYQMRHFYCIEHFKSLDSTTSTDPNRMKLTQCGKDYNAAIDPTKNPSDDDLCKAYQAYTACYRDVFAGYCGSDEAGEFYCMLVSQEYRLWAPTCAFDCKKH</sequence>
<dbReference type="PANTHER" id="PTHR21208">
    <property type="entry name" value="ADP-DEPENDENT GLUCOKINASE"/>
    <property type="match status" value="1"/>
</dbReference>
<keyword evidence="1" id="KW-0808">Transferase</keyword>
<keyword evidence="6" id="KW-1185">Reference proteome</keyword>
<dbReference type="GO" id="GO:0006006">
    <property type="term" value="P:glucose metabolic process"/>
    <property type="evidence" value="ECO:0007669"/>
    <property type="project" value="TreeGrafter"/>
</dbReference>
<organism evidence="5 6">
    <name type="scientific">Pristionchus mayeri</name>
    <dbReference type="NCBI Taxonomy" id="1317129"/>
    <lineage>
        <taxon>Eukaryota</taxon>
        <taxon>Metazoa</taxon>
        <taxon>Ecdysozoa</taxon>
        <taxon>Nematoda</taxon>
        <taxon>Chromadorea</taxon>
        <taxon>Rhabditida</taxon>
        <taxon>Rhabditina</taxon>
        <taxon>Diplogasteromorpha</taxon>
        <taxon>Diplogasteroidea</taxon>
        <taxon>Neodiplogasteridae</taxon>
        <taxon>Pristionchus</taxon>
    </lineage>
</organism>
<dbReference type="GO" id="GO:0046872">
    <property type="term" value="F:metal ion binding"/>
    <property type="evidence" value="ECO:0007669"/>
    <property type="project" value="UniProtKB-KW"/>
</dbReference>
<dbReference type="InterPro" id="IPR007666">
    <property type="entry name" value="ADP_PFK/GK"/>
</dbReference>
<evidence type="ECO:0000313" key="5">
    <source>
        <dbReference type="EMBL" id="GMR36226.1"/>
    </source>
</evidence>
<proteinExistence type="predicted"/>
<gene>
    <name evidence="5" type="ORF">PMAYCL1PPCAC_06421</name>
</gene>
<evidence type="ECO:0000256" key="3">
    <source>
        <dbReference type="ARBA" id="ARBA00022777"/>
    </source>
</evidence>
<dbReference type="EMBL" id="BTRK01000002">
    <property type="protein sequence ID" value="GMR36226.1"/>
    <property type="molecule type" value="Genomic_DNA"/>
</dbReference>